<sequence length="476" mass="53607">MELLDHPLGSDANLNECVWIHDLVDYFGADSLRTQHPRLTVLSLLNREIARIDQLLEQQVDAILHHPQFQALESTWMGCQYLLEQTSFAQQVKVKLLDVTWDELARDITRAIEIDHSEIFHKVYSREFGMAGGEPFGAMLCNYAIGLTPKRSGRDDLSVLSGLAAVAAASFAPFIFNADPSLLDLDDFSSMHSQLDLDRTYQQESFIRWKALRQTEDARFIGLTLPYLYLRKTYRLSRFRNDGFVYREGIKKRSDYLKVGAIFALGAVMARCFSNTGWLAEITGKRYFGGGVVPGFISHDSDIDGQSHIAAEVMIPDALERSLSDHGFIPVCYSVNSASGLFYSASSIQSPLYYNTAQARVNARYSSMLQYVLCTSRFAHYMKVIVRDQVGAFSTTEECRQFLQTWIMNYVMSTDEASDVLLAQYPLREARVSVREQAGGSGSYTCVAHLKPHFQLESIETSIQFSAEVVSNRVTG</sequence>
<evidence type="ECO:0000313" key="3">
    <source>
        <dbReference type="EMBL" id="MDO6454601.1"/>
    </source>
</evidence>
<dbReference type="PANTHER" id="PTHR35565">
    <property type="entry name" value="CYTOPLASMIC PROTEIN-RELATED"/>
    <property type="match status" value="1"/>
</dbReference>
<dbReference type="PANTHER" id="PTHR35565:SF3">
    <property type="entry name" value="TYPE VI SECRETION SYSTEM SHEATH PROTEIN TSSC1"/>
    <property type="match status" value="1"/>
</dbReference>
<dbReference type="AlphaFoldDB" id="A0AAW7XJM7"/>
<feature type="domain" description="TssC1 C-terminal" evidence="2">
    <location>
        <begin position="359"/>
        <end position="468"/>
    </location>
</feature>
<accession>A0AAW7XJM7</accession>
<dbReference type="EMBL" id="JAUOPG010000009">
    <property type="protein sequence ID" value="MDO6454601.1"/>
    <property type="molecule type" value="Genomic_DNA"/>
</dbReference>
<proteinExistence type="predicted"/>
<dbReference type="RefSeq" id="WP_303551378.1">
    <property type="nucleotide sequence ID" value="NZ_JAUOPG010000009.1"/>
</dbReference>
<dbReference type="InterPro" id="IPR044031">
    <property type="entry name" value="TssC1_N"/>
</dbReference>
<reference evidence="3" key="1">
    <citation type="submission" date="2023-07" db="EMBL/GenBank/DDBJ databases">
        <title>Genome content predicts the carbon catabolic preferences of heterotrophic bacteria.</title>
        <authorList>
            <person name="Gralka M."/>
        </authorList>
    </citation>
    <scope>NUCLEOTIDE SEQUENCE</scope>
    <source>
        <strain evidence="3">I2M16</strain>
    </source>
</reference>
<evidence type="ECO:0000259" key="1">
    <source>
        <dbReference type="Pfam" id="PF05943"/>
    </source>
</evidence>
<evidence type="ECO:0000259" key="2">
    <source>
        <dbReference type="Pfam" id="PF18945"/>
    </source>
</evidence>
<dbReference type="InterPro" id="IPR010269">
    <property type="entry name" value="T6SS_TssC-like"/>
</dbReference>
<evidence type="ECO:0000313" key="4">
    <source>
        <dbReference type="Proteomes" id="UP001169862"/>
    </source>
</evidence>
<protein>
    <submittedName>
        <fullName evidence="3">Type VI secretion system contractile sheath large subunit</fullName>
    </submittedName>
</protein>
<comment type="caution">
    <text evidence="3">The sequence shown here is derived from an EMBL/GenBank/DDBJ whole genome shotgun (WGS) entry which is preliminary data.</text>
</comment>
<name>A0AAW7XJM7_9GAMM</name>
<dbReference type="Pfam" id="PF05943">
    <property type="entry name" value="VipB"/>
    <property type="match status" value="1"/>
</dbReference>
<dbReference type="NCBIfam" id="TIGR03355">
    <property type="entry name" value="VI_chp_2"/>
    <property type="match status" value="1"/>
</dbReference>
<gene>
    <name evidence="3" type="primary">tssC</name>
    <name evidence="3" type="ORF">Q4490_13585</name>
</gene>
<dbReference type="InterPro" id="IPR044032">
    <property type="entry name" value="TssC1_C"/>
</dbReference>
<dbReference type="Pfam" id="PF18945">
    <property type="entry name" value="VipB_2"/>
    <property type="match status" value="1"/>
</dbReference>
<organism evidence="3 4">
    <name type="scientific">Neptunomonas phycophila</name>
    <dbReference type="NCBI Taxonomy" id="1572645"/>
    <lineage>
        <taxon>Bacteria</taxon>
        <taxon>Pseudomonadati</taxon>
        <taxon>Pseudomonadota</taxon>
        <taxon>Gammaproteobacteria</taxon>
        <taxon>Oceanospirillales</taxon>
        <taxon>Oceanospirillaceae</taxon>
        <taxon>Neptunomonas</taxon>
    </lineage>
</organism>
<dbReference type="Proteomes" id="UP001169862">
    <property type="component" value="Unassembled WGS sequence"/>
</dbReference>
<feature type="domain" description="TssC1 N-terminal" evidence="1">
    <location>
        <begin position="47"/>
        <end position="349"/>
    </location>
</feature>